<comment type="caution">
    <text evidence="7">The sequence shown here is derived from an EMBL/GenBank/DDBJ whole genome shotgun (WGS) entry which is preliminary data.</text>
</comment>
<keyword evidence="8" id="KW-1185">Reference proteome</keyword>
<keyword evidence="5" id="KW-0812">Transmembrane</keyword>
<dbReference type="InterPro" id="IPR027417">
    <property type="entry name" value="P-loop_NTPase"/>
</dbReference>
<dbReference type="FunFam" id="3.40.50.300:FF:000366">
    <property type="entry name" value="GTPase, IMAP family member 2"/>
    <property type="match status" value="1"/>
</dbReference>
<evidence type="ECO:0000256" key="3">
    <source>
        <dbReference type="ARBA" id="ARBA00023134"/>
    </source>
</evidence>
<evidence type="ECO:0000256" key="2">
    <source>
        <dbReference type="ARBA" id="ARBA00022741"/>
    </source>
</evidence>
<evidence type="ECO:0000313" key="7">
    <source>
        <dbReference type="EMBL" id="KAK2864925.1"/>
    </source>
</evidence>
<dbReference type="GO" id="GO:0005525">
    <property type="term" value="F:GTP binding"/>
    <property type="evidence" value="ECO:0007669"/>
    <property type="project" value="UniProtKB-KW"/>
</dbReference>
<dbReference type="EMBL" id="JAVHJS010000003">
    <property type="protein sequence ID" value="KAK2864925.1"/>
    <property type="molecule type" value="Genomic_DNA"/>
</dbReference>
<dbReference type="InterPro" id="IPR045058">
    <property type="entry name" value="GIMA/IAN/Toc"/>
</dbReference>
<keyword evidence="5" id="KW-0472">Membrane</keyword>
<name>A0AA88NVX6_TACVA</name>
<evidence type="ECO:0000313" key="8">
    <source>
        <dbReference type="Proteomes" id="UP001187315"/>
    </source>
</evidence>
<gene>
    <name evidence="7" type="ORF">Q7C36_004079</name>
</gene>
<evidence type="ECO:0000256" key="5">
    <source>
        <dbReference type="SAM" id="Phobius"/>
    </source>
</evidence>
<feature type="region of interest" description="Disordered" evidence="4">
    <location>
        <begin position="423"/>
        <end position="462"/>
    </location>
</feature>
<dbReference type="PROSITE" id="PS51720">
    <property type="entry name" value="G_AIG1"/>
    <property type="match status" value="2"/>
</dbReference>
<dbReference type="CDD" id="cd01852">
    <property type="entry name" value="AIG1"/>
    <property type="match status" value="1"/>
</dbReference>
<proteinExistence type="inferred from homology"/>
<evidence type="ECO:0000256" key="4">
    <source>
        <dbReference type="SAM" id="MobiDB-lite"/>
    </source>
</evidence>
<evidence type="ECO:0000256" key="1">
    <source>
        <dbReference type="ARBA" id="ARBA00008535"/>
    </source>
</evidence>
<keyword evidence="3" id="KW-0342">GTP-binding</keyword>
<feature type="transmembrane region" description="Helical" evidence="5">
    <location>
        <begin position="480"/>
        <end position="500"/>
    </location>
</feature>
<dbReference type="Gene3D" id="3.40.50.300">
    <property type="entry name" value="P-loop containing nucleotide triphosphate hydrolases"/>
    <property type="match status" value="2"/>
</dbReference>
<dbReference type="SUPFAM" id="SSF52540">
    <property type="entry name" value="P-loop containing nucleoside triphosphate hydrolases"/>
    <property type="match status" value="2"/>
</dbReference>
<evidence type="ECO:0000259" key="6">
    <source>
        <dbReference type="PROSITE" id="PS51720"/>
    </source>
</evidence>
<feature type="domain" description="AIG1-type G" evidence="6">
    <location>
        <begin position="214"/>
        <end position="414"/>
    </location>
</feature>
<protein>
    <recommendedName>
        <fullName evidence="6">AIG1-type G domain-containing protein</fullName>
    </recommendedName>
</protein>
<dbReference type="Proteomes" id="UP001187315">
    <property type="component" value="Unassembled WGS sequence"/>
</dbReference>
<organism evidence="7 8">
    <name type="scientific">Tachysurus vachellii</name>
    <name type="common">Darkbarbel catfish</name>
    <name type="synonym">Pelteobagrus vachellii</name>
    <dbReference type="NCBI Taxonomy" id="175792"/>
    <lineage>
        <taxon>Eukaryota</taxon>
        <taxon>Metazoa</taxon>
        <taxon>Chordata</taxon>
        <taxon>Craniata</taxon>
        <taxon>Vertebrata</taxon>
        <taxon>Euteleostomi</taxon>
        <taxon>Actinopterygii</taxon>
        <taxon>Neopterygii</taxon>
        <taxon>Teleostei</taxon>
        <taxon>Ostariophysi</taxon>
        <taxon>Siluriformes</taxon>
        <taxon>Bagridae</taxon>
        <taxon>Tachysurus</taxon>
    </lineage>
</organism>
<reference evidence="7" key="1">
    <citation type="submission" date="2023-08" db="EMBL/GenBank/DDBJ databases">
        <title>Pelteobagrus vachellii genome.</title>
        <authorList>
            <person name="Liu H."/>
        </authorList>
    </citation>
    <scope>NUCLEOTIDE SEQUENCE</scope>
    <source>
        <strain evidence="7">PRFRI_2022a</strain>
        <tissue evidence="7">Muscle</tissue>
    </source>
</reference>
<feature type="domain" description="AIG1-type G" evidence="6">
    <location>
        <begin position="3"/>
        <end position="205"/>
    </location>
</feature>
<dbReference type="PANTHER" id="PTHR10903:SF186">
    <property type="entry name" value="GTPASE IMAP FAMILY MEMBER 4-LIKE-RELATED"/>
    <property type="match status" value="1"/>
</dbReference>
<dbReference type="Pfam" id="PF04548">
    <property type="entry name" value="AIG1"/>
    <property type="match status" value="2"/>
</dbReference>
<dbReference type="AlphaFoldDB" id="A0AA88NVX6"/>
<feature type="transmembrane region" description="Helical" evidence="5">
    <location>
        <begin position="506"/>
        <end position="528"/>
    </location>
</feature>
<keyword evidence="5" id="KW-1133">Transmembrane helix</keyword>
<sequence length="537" mass="59980">MSPPKVNFILLGKAGSGKSATGNTILGQRAFTSMRRPTSVTKHVQTGHSTVSGLPVTVYDTPGFCNTELSDDQVIQECQKVFRSCESESDFCTYLLVIRADRFTEEQQEAVQKTELLLGQNRLEKTWILFTGGDELEEEEQTIEEFIINTKSLKKLVERYRDRYHVFNNKIKGVCAQVKDLLVKVKKKLLNTASHLRRTRTRKITTTPLTTSSSSDLRIVLLGKTGCGKSATGNTILGEKKFRSKFSMKSITRKTEDHHVHVEDRNVCVVDTPGLFDTSVDPVQTASEIGRSIYLSSPGPHALLIVLPVNMRFTEQEKQIIQQIEMLFGDEVRKYAMVLFTHGDLLEGENVETQIKQNKALSDFVQQCGGGYHVFNNKELTNREQVSELLQKIDRMVERNGGTCYSNQMFEEAARLRQEEEERVRRVGEERKQENEEKVKRVGEERKQENEEKVKRVGEERKQNNASSSWNTFYMKYRKWILVAAVVISIGLGAAAGAAVGAAVGVGAGVGAVVGAAVGGIGGGVKYWSDSKKIKSA</sequence>
<comment type="similarity">
    <text evidence="1">Belongs to the TRAFAC class TrmE-Era-EngA-EngB-Septin-like GTPase superfamily. AIG1/Toc34/Toc159-like paraseptin GTPase family. IAN subfamily.</text>
</comment>
<accession>A0AA88NVX6</accession>
<dbReference type="PANTHER" id="PTHR10903">
    <property type="entry name" value="GTPASE, IMAP FAMILY MEMBER-RELATED"/>
    <property type="match status" value="1"/>
</dbReference>
<dbReference type="InterPro" id="IPR006703">
    <property type="entry name" value="G_AIG1"/>
</dbReference>
<keyword evidence="2" id="KW-0547">Nucleotide-binding</keyword>